<dbReference type="eggNOG" id="COG1413">
    <property type="taxonomic scope" value="Bacteria"/>
</dbReference>
<dbReference type="SUPFAM" id="SSF48371">
    <property type="entry name" value="ARM repeat"/>
    <property type="match status" value="1"/>
</dbReference>
<dbReference type="KEGG" id="sfu:Sfum_3216"/>
<dbReference type="InterPro" id="IPR011989">
    <property type="entry name" value="ARM-like"/>
</dbReference>
<keyword evidence="2" id="KW-1185">Reference proteome</keyword>
<dbReference type="Gene3D" id="1.25.10.10">
    <property type="entry name" value="Leucine-rich Repeat Variant"/>
    <property type="match status" value="1"/>
</dbReference>
<proteinExistence type="predicted"/>
<dbReference type="InterPro" id="IPR054701">
    <property type="entry name" value="DVU0298-like"/>
</dbReference>
<dbReference type="NCBIfam" id="NF045662">
    <property type="entry name" value="DVU0298_fam"/>
    <property type="match status" value="1"/>
</dbReference>
<protein>
    <recommendedName>
        <fullName evidence="3">HEAT repeat domain-containing protein</fullName>
    </recommendedName>
</protein>
<organism evidence="1 2">
    <name type="scientific">Syntrophobacter fumaroxidans (strain DSM 10017 / MPOB)</name>
    <dbReference type="NCBI Taxonomy" id="335543"/>
    <lineage>
        <taxon>Bacteria</taxon>
        <taxon>Pseudomonadati</taxon>
        <taxon>Thermodesulfobacteriota</taxon>
        <taxon>Syntrophobacteria</taxon>
        <taxon>Syntrophobacterales</taxon>
        <taxon>Syntrophobacteraceae</taxon>
        <taxon>Syntrophobacter</taxon>
    </lineage>
</organism>
<reference evidence="1 2" key="1">
    <citation type="submission" date="2006-10" db="EMBL/GenBank/DDBJ databases">
        <title>Complete sequence of Syntrophobacter fumaroxidans MPOB.</title>
        <authorList>
            <consortium name="US DOE Joint Genome Institute"/>
            <person name="Copeland A."/>
            <person name="Lucas S."/>
            <person name="Lapidus A."/>
            <person name="Barry K."/>
            <person name="Detter J.C."/>
            <person name="Glavina del Rio T."/>
            <person name="Hammon N."/>
            <person name="Israni S."/>
            <person name="Pitluck S."/>
            <person name="Goltsman E.G."/>
            <person name="Martinez M."/>
            <person name="Schmutz J."/>
            <person name="Larimer F."/>
            <person name="Land M."/>
            <person name="Hauser L."/>
            <person name="Kyrpides N."/>
            <person name="Kim E."/>
            <person name="Boone D.R."/>
            <person name="Brockman F."/>
            <person name="Culley D."/>
            <person name="Ferry J."/>
            <person name="Gunsalus R."/>
            <person name="McInerney M.J."/>
            <person name="Morrison M."/>
            <person name="Plugge C."/>
            <person name="Rohlin L."/>
            <person name="Scholten J."/>
            <person name="Sieber J."/>
            <person name="Stams A.J.M."/>
            <person name="Worm P."/>
            <person name="Henstra A.M."/>
            <person name="Richardson P."/>
        </authorList>
    </citation>
    <scope>NUCLEOTIDE SEQUENCE [LARGE SCALE GENOMIC DNA]</scope>
    <source>
        <strain evidence="2">DSM 10017 / MPOB</strain>
    </source>
</reference>
<dbReference type="AlphaFoldDB" id="A0LN87"/>
<evidence type="ECO:0000313" key="2">
    <source>
        <dbReference type="Proteomes" id="UP000001784"/>
    </source>
</evidence>
<dbReference type="EMBL" id="CP000478">
    <property type="protein sequence ID" value="ABK18889.1"/>
    <property type="molecule type" value="Genomic_DNA"/>
</dbReference>
<dbReference type="HOGENOM" id="CLU_094508_0_0_7"/>
<accession>A0LN87</accession>
<gene>
    <name evidence="1" type="ordered locus">Sfum_3216</name>
</gene>
<sequence>MKTPRETTRTLKAGLRQVLQSDDWDDRLLEWSYSQSRRLINPLLSFLLSPDETLKWRSVSAVGLVMSVTASTDMEAARVIMRRLIWSLNDESGGIGWGSPEAMGEIMACHRGLAEEYHRILVSYIRRDGNLLENELLERGVLWGIGRLAQVRAGLIGYAPPHVALYLESHDPLHRGLAAWSLGFLDASPFRHQLERLLDQGVEIRVYENRSIRSFSIGELAARAIRNRG</sequence>
<dbReference type="InterPro" id="IPR016024">
    <property type="entry name" value="ARM-type_fold"/>
</dbReference>
<dbReference type="OrthoDB" id="5430983at2"/>
<dbReference type="Proteomes" id="UP000001784">
    <property type="component" value="Chromosome"/>
</dbReference>
<name>A0LN87_SYNFM</name>
<dbReference type="RefSeq" id="WP_011700014.1">
    <property type="nucleotide sequence ID" value="NC_008554.1"/>
</dbReference>
<evidence type="ECO:0008006" key="3">
    <source>
        <dbReference type="Google" id="ProtNLM"/>
    </source>
</evidence>
<evidence type="ECO:0000313" key="1">
    <source>
        <dbReference type="EMBL" id="ABK18889.1"/>
    </source>
</evidence>
<dbReference type="InParanoid" id="A0LN87"/>
<dbReference type="STRING" id="335543.Sfum_3216"/>